<evidence type="ECO:0000256" key="4">
    <source>
        <dbReference type="ARBA" id="ARBA00023134"/>
    </source>
</evidence>
<dbReference type="CDD" id="cd04163">
    <property type="entry name" value="Era"/>
    <property type="match status" value="1"/>
</dbReference>
<protein>
    <submittedName>
        <fullName evidence="6">GTP-binding protein Era</fullName>
    </submittedName>
</protein>
<sequence length="277" mass="31308">MNGLIGNKVSITSRKPQTTRHRIQGICSTDEYQIVFVDTPGIHESAGVAMNKILNRTARSSLNEVDLILMVVDARRWTSGDTRVLVDAGATESSVWLILNKIDLLGRPDLVLPRIDQVRRRYDFGEIVPLSAKTGDNLDHLMTLVAGVMPEGPSGYPTQQVTDSSDVFIAAEFIREQIFRLVGDEIPYETAVDIRSFSERKDGLVSIEADIWCENKRQRSILIGDDGDRLKTIGSKAREQIQRYLGKKVYLEQWIKVKKGWADDKRMLAKVGYSRWE</sequence>
<dbReference type="InterPro" id="IPR005225">
    <property type="entry name" value="Small_GTP-bd"/>
</dbReference>
<evidence type="ECO:0000256" key="3">
    <source>
        <dbReference type="ARBA" id="ARBA00022884"/>
    </source>
</evidence>
<keyword evidence="3" id="KW-0694">RNA-binding</keyword>
<reference evidence="6" key="1">
    <citation type="submission" date="2015-10" db="EMBL/GenBank/DDBJ databases">
        <authorList>
            <person name="Gilbert D.G."/>
        </authorList>
    </citation>
    <scope>NUCLEOTIDE SEQUENCE</scope>
</reference>
<dbReference type="NCBIfam" id="TIGR00231">
    <property type="entry name" value="small_GTP"/>
    <property type="match status" value="1"/>
</dbReference>
<dbReference type="InterPro" id="IPR015946">
    <property type="entry name" value="KH_dom-like_a/b"/>
</dbReference>
<dbReference type="NCBIfam" id="TIGR00436">
    <property type="entry name" value="era"/>
    <property type="match status" value="1"/>
</dbReference>
<evidence type="ECO:0000313" key="6">
    <source>
        <dbReference type="EMBL" id="CUS54126.1"/>
    </source>
</evidence>
<dbReference type="InterPro" id="IPR006073">
    <property type="entry name" value="GTP-bd"/>
</dbReference>
<keyword evidence="4" id="KW-0342">GTP-binding</keyword>
<evidence type="ECO:0000259" key="5">
    <source>
        <dbReference type="PROSITE" id="PS51713"/>
    </source>
</evidence>
<dbReference type="GO" id="GO:0005829">
    <property type="term" value="C:cytosol"/>
    <property type="evidence" value="ECO:0007669"/>
    <property type="project" value="TreeGrafter"/>
</dbReference>
<dbReference type="GO" id="GO:0005525">
    <property type="term" value="F:GTP binding"/>
    <property type="evidence" value="ECO:0007669"/>
    <property type="project" value="UniProtKB-KW"/>
</dbReference>
<dbReference type="Pfam" id="PF01926">
    <property type="entry name" value="MMR_HSR1"/>
    <property type="match status" value="1"/>
</dbReference>
<gene>
    <name evidence="6" type="ORF">MGWOODY_XGa623</name>
</gene>
<dbReference type="GO" id="GO:0043024">
    <property type="term" value="F:ribosomal small subunit binding"/>
    <property type="evidence" value="ECO:0007669"/>
    <property type="project" value="TreeGrafter"/>
</dbReference>
<comment type="similarity">
    <text evidence="1">Belongs to the TRAFAC class TrmE-Era-EngA-EngB-Septin-like GTPase superfamily. Era GTPase family.</text>
</comment>
<dbReference type="AlphaFoldDB" id="A0A160TTB0"/>
<organism evidence="6">
    <name type="scientific">hydrothermal vent metagenome</name>
    <dbReference type="NCBI Taxonomy" id="652676"/>
    <lineage>
        <taxon>unclassified sequences</taxon>
        <taxon>metagenomes</taxon>
        <taxon>ecological metagenomes</taxon>
    </lineage>
</organism>
<dbReference type="InterPro" id="IPR027417">
    <property type="entry name" value="P-loop_NTPase"/>
</dbReference>
<dbReference type="Gene3D" id="3.30.300.20">
    <property type="match status" value="1"/>
</dbReference>
<evidence type="ECO:0000256" key="2">
    <source>
        <dbReference type="ARBA" id="ARBA00022741"/>
    </source>
</evidence>
<dbReference type="PROSITE" id="PS51713">
    <property type="entry name" value="G_ERA"/>
    <property type="match status" value="1"/>
</dbReference>
<dbReference type="SUPFAM" id="SSF52540">
    <property type="entry name" value="P-loop containing nucleoside triphosphate hydrolases"/>
    <property type="match status" value="1"/>
</dbReference>
<accession>A0A160TTB0</accession>
<dbReference type="NCBIfam" id="NF000908">
    <property type="entry name" value="PRK00089.1"/>
    <property type="match status" value="1"/>
</dbReference>
<dbReference type="InterPro" id="IPR009019">
    <property type="entry name" value="KH_sf_prok-type"/>
</dbReference>
<dbReference type="GO" id="GO:0000028">
    <property type="term" value="P:ribosomal small subunit assembly"/>
    <property type="evidence" value="ECO:0007669"/>
    <property type="project" value="TreeGrafter"/>
</dbReference>
<evidence type="ECO:0000256" key="1">
    <source>
        <dbReference type="ARBA" id="ARBA00007921"/>
    </source>
</evidence>
<dbReference type="EMBL" id="CZRL01000104">
    <property type="protein sequence ID" value="CUS54126.1"/>
    <property type="molecule type" value="Genomic_DNA"/>
</dbReference>
<dbReference type="Pfam" id="PF07650">
    <property type="entry name" value="KH_2"/>
    <property type="match status" value="1"/>
</dbReference>
<dbReference type="InterPro" id="IPR030388">
    <property type="entry name" value="G_ERA_dom"/>
</dbReference>
<keyword evidence="2" id="KW-0547">Nucleotide-binding</keyword>
<dbReference type="InterPro" id="IPR004044">
    <property type="entry name" value="KH_dom_type_2"/>
</dbReference>
<dbReference type="HAMAP" id="MF_00367">
    <property type="entry name" value="GTPase_Era"/>
    <property type="match status" value="1"/>
</dbReference>
<dbReference type="PANTHER" id="PTHR42698">
    <property type="entry name" value="GTPASE ERA"/>
    <property type="match status" value="1"/>
</dbReference>
<name>A0A160TTB0_9ZZZZ</name>
<dbReference type="SUPFAM" id="SSF54814">
    <property type="entry name" value="Prokaryotic type KH domain (KH-domain type II)"/>
    <property type="match status" value="1"/>
</dbReference>
<dbReference type="InterPro" id="IPR005662">
    <property type="entry name" value="GTPase_Era-like"/>
</dbReference>
<dbReference type="PANTHER" id="PTHR42698:SF1">
    <property type="entry name" value="GTPASE ERA, MITOCHONDRIAL"/>
    <property type="match status" value="1"/>
</dbReference>
<dbReference type="CDD" id="cd22534">
    <property type="entry name" value="KH-II_Era"/>
    <property type="match status" value="1"/>
</dbReference>
<dbReference type="Gene3D" id="3.40.50.300">
    <property type="entry name" value="P-loop containing nucleotide triphosphate hydrolases"/>
    <property type="match status" value="1"/>
</dbReference>
<proteinExistence type="inferred from homology"/>
<dbReference type="GO" id="GO:0019843">
    <property type="term" value="F:rRNA binding"/>
    <property type="evidence" value="ECO:0007669"/>
    <property type="project" value="TreeGrafter"/>
</dbReference>
<feature type="domain" description="Era-type G" evidence="5">
    <location>
        <begin position="1"/>
        <end position="151"/>
    </location>
</feature>